<dbReference type="GeneID" id="85449435"/>
<keyword evidence="1" id="KW-0472">Membrane</keyword>
<comment type="caution">
    <text evidence="2">The sequence shown here is derived from an EMBL/GenBank/DDBJ whole genome shotgun (WGS) entry which is preliminary data.</text>
</comment>
<keyword evidence="1" id="KW-0812">Transmembrane</keyword>
<feature type="transmembrane region" description="Helical" evidence="1">
    <location>
        <begin position="22"/>
        <end position="39"/>
    </location>
</feature>
<dbReference type="RefSeq" id="XP_060416709.1">
    <property type="nucleotide sequence ID" value="XM_060565195.1"/>
</dbReference>
<protein>
    <submittedName>
        <fullName evidence="2">Uncharacterized protein</fullName>
    </submittedName>
</protein>
<sequence length="239" mass="26493">MDSGDHNWNTVDTGQDFVPLDIVFPLFLSFLLPLQFFLIPGSSRPQTHAENANENHIKDCELLLGPCLVLCNGRPRDSAVGVSKASCSCKVVTSYPSRSRCCILQMRVPGLFLWKTIEKQRVKVDRAPPETRCIGIAVMQPACSGYIDCMTWREMEGGGGGLNLKPFRNFPQVSSSCFVYFSRRCPLCRRSVPFLPFYSHPFAAPHEIGAQIVNALFVFCFYGAVSTSATPRSVINNAS</sequence>
<keyword evidence="1" id="KW-1133">Transmembrane helix</keyword>
<accession>A0AAD8Q4I9</accession>
<evidence type="ECO:0000313" key="3">
    <source>
        <dbReference type="Proteomes" id="UP001230504"/>
    </source>
</evidence>
<evidence type="ECO:0000256" key="1">
    <source>
        <dbReference type="SAM" id="Phobius"/>
    </source>
</evidence>
<proteinExistence type="predicted"/>
<name>A0AAD8Q4I9_9PEZI</name>
<organism evidence="2 3">
    <name type="scientific">Colletotrichum navitas</name>
    <dbReference type="NCBI Taxonomy" id="681940"/>
    <lineage>
        <taxon>Eukaryota</taxon>
        <taxon>Fungi</taxon>
        <taxon>Dikarya</taxon>
        <taxon>Ascomycota</taxon>
        <taxon>Pezizomycotina</taxon>
        <taxon>Sordariomycetes</taxon>
        <taxon>Hypocreomycetidae</taxon>
        <taxon>Glomerellales</taxon>
        <taxon>Glomerellaceae</taxon>
        <taxon>Colletotrichum</taxon>
        <taxon>Colletotrichum graminicola species complex</taxon>
    </lineage>
</organism>
<gene>
    <name evidence="2" type="ORF">LY79DRAFT_89452</name>
</gene>
<evidence type="ECO:0000313" key="2">
    <source>
        <dbReference type="EMBL" id="KAK1595732.1"/>
    </source>
</evidence>
<dbReference type="Proteomes" id="UP001230504">
    <property type="component" value="Unassembled WGS sequence"/>
</dbReference>
<keyword evidence="3" id="KW-1185">Reference proteome</keyword>
<reference evidence="2" key="1">
    <citation type="submission" date="2021-06" db="EMBL/GenBank/DDBJ databases">
        <title>Comparative genomics, transcriptomics and evolutionary studies reveal genomic signatures of adaptation to plant cell wall in hemibiotrophic fungi.</title>
        <authorList>
            <consortium name="DOE Joint Genome Institute"/>
            <person name="Baroncelli R."/>
            <person name="Diaz J.F."/>
            <person name="Benocci T."/>
            <person name="Peng M."/>
            <person name="Battaglia E."/>
            <person name="Haridas S."/>
            <person name="Andreopoulos W."/>
            <person name="Labutti K."/>
            <person name="Pangilinan J."/>
            <person name="Floch G.L."/>
            <person name="Makela M.R."/>
            <person name="Henrissat B."/>
            <person name="Grigoriev I.V."/>
            <person name="Crouch J.A."/>
            <person name="De Vries R.P."/>
            <person name="Sukno S.A."/>
            <person name="Thon M.R."/>
        </authorList>
    </citation>
    <scope>NUCLEOTIDE SEQUENCE</scope>
    <source>
        <strain evidence="2">CBS 125086</strain>
    </source>
</reference>
<dbReference type="EMBL" id="JAHLJV010000014">
    <property type="protein sequence ID" value="KAK1595732.1"/>
    <property type="molecule type" value="Genomic_DNA"/>
</dbReference>
<dbReference type="AlphaFoldDB" id="A0AAD8Q4I9"/>